<gene>
    <name evidence="2" type="ORF">PQ457_18420</name>
</gene>
<evidence type="ECO:0000259" key="1">
    <source>
        <dbReference type="SMART" id="SM00460"/>
    </source>
</evidence>
<dbReference type="Gene3D" id="3.10.620.30">
    <property type="match status" value="1"/>
</dbReference>
<evidence type="ECO:0000313" key="3">
    <source>
        <dbReference type="Proteomes" id="UP001218231"/>
    </source>
</evidence>
<evidence type="ECO:0000313" key="2">
    <source>
        <dbReference type="EMBL" id="WCT80035.1"/>
    </source>
</evidence>
<dbReference type="PANTHER" id="PTHR33490">
    <property type="entry name" value="BLR5614 PROTEIN-RELATED"/>
    <property type="match status" value="1"/>
</dbReference>
<dbReference type="SUPFAM" id="SSF54001">
    <property type="entry name" value="Cysteine proteinases"/>
    <property type="match status" value="1"/>
</dbReference>
<name>A0ABY7U616_9SPHN</name>
<feature type="domain" description="Transglutaminase-like" evidence="1">
    <location>
        <begin position="161"/>
        <end position="227"/>
    </location>
</feature>
<proteinExistence type="predicted"/>
<dbReference type="Gene3D" id="2.60.40.2250">
    <property type="match status" value="1"/>
</dbReference>
<keyword evidence="3" id="KW-1185">Reference proteome</keyword>
<geneLocation type="plasmid" evidence="2 3">
    <name>unnamed1</name>
</geneLocation>
<reference evidence="2 3" key="1">
    <citation type="submission" date="2023-02" db="EMBL/GenBank/DDBJ databases">
        <title>Genome sequence of Novosphingobium humi KACC 19094.</title>
        <authorList>
            <person name="Kim S."/>
            <person name="Heo J."/>
            <person name="Kwon S.-W."/>
        </authorList>
    </citation>
    <scope>NUCLEOTIDE SEQUENCE [LARGE SCALE GENOMIC DNA]</scope>
    <source>
        <strain evidence="2 3">KACC 19094</strain>
        <plasmid evidence="2 3">unnamed1</plasmid>
    </source>
</reference>
<dbReference type="InterPro" id="IPR002931">
    <property type="entry name" value="Transglutaminase-like"/>
</dbReference>
<dbReference type="Pfam" id="PF01841">
    <property type="entry name" value="Transglut_core"/>
    <property type="match status" value="1"/>
</dbReference>
<organism evidence="2 3">
    <name type="scientific">Novosphingobium humi</name>
    <dbReference type="NCBI Taxonomy" id="2282397"/>
    <lineage>
        <taxon>Bacteria</taxon>
        <taxon>Pseudomonadati</taxon>
        <taxon>Pseudomonadota</taxon>
        <taxon>Alphaproteobacteria</taxon>
        <taxon>Sphingomonadales</taxon>
        <taxon>Sphingomonadaceae</taxon>
        <taxon>Novosphingobium</taxon>
    </lineage>
</organism>
<accession>A0ABY7U616</accession>
<dbReference type="RefSeq" id="WP_273620307.1">
    <property type="nucleotide sequence ID" value="NZ_CP103868.1"/>
</dbReference>
<dbReference type="Proteomes" id="UP001218231">
    <property type="component" value="Plasmid unnamed1"/>
</dbReference>
<dbReference type="SMART" id="SM00460">
    <property type="entry name" value="TGc"/>
    <property type="match status" value="1"/>
</dbReference>
<dbReference type="InterPro" id="IPR038765">
    <property type="entry name" value="Papain-like_cys_pep_sf"/>
</dbReference>
<keyword evidence="2" id="KW-0614">Plasmid</keyword>
<protein>
    <submittedName>
        <fullName evidence="2">Transglutaminase family protein</fullName>
    </submittedName>
</protein>
<dbReference type="PANTHER" id="PTHR33490:SF12">
    <property type="entry name" value="BLL5557 PROTEIN"/>
    <property type="match status" value="1"/>
</dbReference>
<dbReference type="EMBL" id="CP117418">
    <property type="protein sequence ID" value="WCT80035.1"/>
    <property type="molecule type" value="Genomic_DNA"/>
</dbReference>
<sequence length="270" mass="30360">MLIRAGYDIGFTCVQPVPMLAKLSVHTSRNKDLRTAQRIFTTPDVPMYDYIDGFGNICTRLTMPPGGLTISCGFVIEDSFEPDLVDIHARQASLAELPDDVLHYLLGSRYCETDRLTEIAWSLFGHVPQGWGLVQAIVDYVHGAIRFDYMAARPTKTAWDVFHEGAGVCRDYAHLAIALCRCMNIPARYCTGYLGDMDLPAVLGDMDFSAWFEVWLGGHWYVFDARHNFPRRGRILMARGRDAADAALTTTFGPVTLCRFEIYTDEDRLG</sequence>